<reference evidence="2" key="1">
    <citation type="journal article" date="2018" name="Genome Biol. Evol.">
        <title>Genomics and development of Lentinus tigrinus, a white-rot wood-decaying mushroom with dimorphic fruiting bodies.</title>
        <authorList>
            <person name="Wu B."/>
            <person name="Xu Z."/>
            <person name="Knudson A."/>
            <person name="Carlson A."/>
            <person name="Chen N."/>
            <person name="Kovaka S."/>
            <person name="LaButti K."/>
            <person name="Lipzen A."/>
            <person name="Pennachio C."/>
            <person name="Riley R."/>
            <person name="Schakwitz W."/>
            <person name="Umezawa K."/>
            <person name="Ohm R.A."/>
            <person name="Grigoriev I.V."/>
            <person name="Nagy L.G."/>
            <person name="Gibbons J."/>
            <person name="Hibbett D."/>
        </authorList>
    </citation>
    <scope>NUCLEOTIDE SEQUENCE [LARGE SCALE GENOMIC DNA]</scope>
    <source>
        <strain evidence="2">ALCF2SS1-6</strain>
    </source>
</reference>
<dbReference type="STRING" id="1328759.A0A5C2S0A6"/>
<sequence>MYPSRNTRAYPSAPWKGKERELAARDGGSDGTVIDLELVQDSPYQAAYVAPVYLGSGQSKHLVQVDTGSSDLGRHAALAASLPARRQGLPLSPPSSPRAHPKRAPRLSCPACRAGHFAPSQRVRNLGGTLLV</sequence>
<gene>
    <name evidence="2" type="ORF">L227DRAFT_251865</name>
</gene>
<proteinExistence type="predicted"/>
<dbReference type="AlphaFoldDB" id="A0A5C2S0A6"/>
<feature type="region of interest" description="Disordered" evidence="1">
    <location>
        <begin position="83"/>
        <end position="107"/>
    </location>
</feature>
<evidence type="ECO:0000313" key="3">
    <source>
        <dbReference type="Proteomes" id="UP000313359"/>
    </source>
</evidence>
<dbReference type="Proteomes" id="UP000313359">
    <property type="component" value="Unassembled WGS sequence"/>
</dbReference>
<organism evidence="2 3">
    <name type="scientific">Lentinus tigrinus ALCF2SS1-6</name>
    <dbReference type="NCBI Taxonomy" id="1328759"/>
    <lineage>
        <taxon>Eukaryota</taxon>
        <taxon>Fungi</taxon>
        <taxon>Dikarya</taxon>
        <taxon>Basidiomycota</taxon>
        <taxon>Agaricomycotina</taxon>
        <taxon>Agaricomycetes</taxon>
        <taxon>Polyporales</taxon>
        <taxon>Polyporaceae</taxon>
        <taxon>Lentinus</taxon>
    </lineage>
</organism>
<dbReference type="OrthoDB" id="10391315at2759"/>
<protein>
    <recommendedName>
        <fullName evidence="4">Peptidase A1 domain-containing protein</fullName>
    </recommendedName>
</protein>
<feature type="compositionally biased region" description="Basic and acidic residues" evidence="1">
    <location>
        <begin position="16"/>
        <end position="28"/>
    </location>
</feature>
<keyword evidence="3" id="KW-1185">Reference proteome</keyword>
<accession>A0A5C2S0A6</accession>
<evidence type="ECO:0000313" key="2">
    <source>
        <dbReference type="EMBL" id="RPD56752.1"/>
    </source>
</evidence>
<evidence type="ECO:0008006" key="4">
    <source>
        <dbReference type="Google" id="ProtNLM"/>
    </source>
</evidence>
<feature type="region of interest" description="Disordered" evidence="1">
    <location>
        <begin position="1"/>
        <end position="29"/>
    </location>
</feature>
<evidence type="ECO:0000256" key="1">
    <source>
        <dbReference type="SAM" id="MobiDB-lite"/>
    </source>
</evidence>
<name>A0A5C2S0A6_9APHY</name>
<dbReference type="EMBL" id="ML122286">
    <property type="protein sequence ID" value="RPD56752.1"/>
    <property type="molecule type" value="Genomic_DNA"/>
</dbReference>